<dbReference type="GO" id="GO:0016787">
    <property type="term" value="F:hydrolase activity"/>
    <property type="evidence" value="ECO:0007669"/>
    <property type="project" value="UniProtKB-KW"/>
</dbReference>
<proteinExistence type="predicted"/>
<sequence>MNLVINKEILPSLAVLLIDMQDYFINSREERQALIPKQVGVIKFCQKNDVPIVVIEYSNFGQTTKRLVDATKRLSPENVYRVIKSSEDAFAETGLQDLLQGRGVKYLLVMGVSTCACVYQTAFHAFQAGFKIITSRDLIEGYREQYKQRILWYGENGPCYDNYKQLLEDLS</sequence>
<evidence type="ECO:0000256" key="1">
    <source>
        <dbReference type="ARBA" id="ARBA00022801"/>
    </source>
</evidence>
<dbReference type="CDD" id="cd00431">
    <property type="entry name" value="cysteine_hydrolases"/>
    <property type="match status" value="1"/>
</dbReference>
<dbReference type="PANTHER" id="PTHR43540">
    <property type="entry name" value="PEROXYUREIDOACRYLATE/UREIDOACRYLATE AMIDOHYDROLASE-RELATED"/>
    <property type="match status" value="1"/>
</dbReference>
<evidence type="ECO:0000313" key="3">
    <source>
        <dbReference type="EMBL" id="PIT95378.1"/>
    </source>
</evidence>
<accession>A0A2M6WRE0</accession>
<comment type="caution">
    <text evidence="3">The sequence shown here is derived from an EMBL/GenBank/DDBJ whole genome shotgun (WGS) entry which is preliminary data.</text>
</comment>
<dbReference type="EMBL" id="PFAQ01000003">
    <property type="protein sequence ID" value="PIT95378.1"/>
    <property type="molecule type" value="Genomic_DNA"/>
</dbReference>
<dbReference type="SUPFAM" id="SSF52499">
    <property type="entry name" value="Isochorismatase-like hydrolases"/>
    <property type="match status" value="1"/>
</dbReference>
<feature type="domain" description="Isochorismatase-like" evidence="2">
    <location>
        <begin position="14"/>
        <end position="148"/>
    </location>
</feature>
<dbReference type="Pfam" id="PF00857">
    <property type="entry name" value="Isochorismatase"/>
    <property type="match status" value="1"/>
</dbReference>
<dbReference type="Proteomes" id="UP000228900">
    <property type="component" value="Unassembled WGS sequence"/>
</dbReference>
<dbReference type="InterPro" id="IPR036380">
    <property type="entry name" value="Isochorismatase-like_sf"/>
</dbReference>
<reference evidence="4" key="1">
    <citation type="submission" date="2017-09" db="EMBL/GenBank/DDBJ databases">
        <title>Depth-based differentiation of microbial function through sediment-hosted aquifers and enrichment of novel symbionts in the deep terrestrial subsurface.</title>
        <authorList>
            <person name="Probst A.J."/>
            <person name="Ladd B."/>
            <person name="Jarett J.K."/>
            <person name="Geller-Mcgrath D.E."/>
            <person name="Sieber C.M.K."/>
            <person name="Emerson J.B."/>
            <person name="Anantharaman K."/>
            <person name="Thomas B.C."/>
            <person name="Malmstrom R."/>
            <person name="Stieglmeier M."/>
            <person name="Klingl A."/>
            <person name="Woyke T."/>
            <person name="Ryan C.M."/>
            <person name="Banfield J.F."/>
        </authorList>
    </citation>
    <scope>NUCLEOTIDE SEQUENCE [LARGE SCALE GENOMIC DNA]</scope>
</reference>
<gene>
    <name evidence="3" type="ORF">COT98_00185</name>
</gene>
<dbReference type="AlphaFoldDB" id="A0A2M6WRE0"/>
<keyword evidence="1" id="KW-0378">Hydrolase</keyword>
<dbReference type="InterPro" id="IPR050272">
    <property type="entry name" value="Isochorismatase-like_hydrls"/>
</dbReference>
<evidence type="ECO:0000313" key="4">
    <source>
        <dbReference type="Proteomes" id="UP000228900"/>
    </source>
</evidence>
<dbReference type="Gene3D" id="3.40.50.850">
    <property type="entry name" value="Isochorismatase-like"/>
    <property type="match status" value="1"/>
</dbReference>
<dbReference type="PANTHER" id="PTHR43540:SF6">
    <property type="entry name" value="ISOCHORISMATASE-LIKE DOMAIN-CONTAINING PROTEIN"/>
    <property type="match status" value="1"/>
</dbReference>
<dbReference type="InterPro" id="IPR000868">
    <property type="entry name" value="Isochorismatase-like_dom"/>
</dbReference>
<name>A0A2M6WRE0_9BACT</name>
<organism evidence="3 4">
    <name type="scientific">Candidatus Falkowbacteria bacterium CG10_big_fil_rev_8_21_14_0_10_39_9</name>
    <dbReference type="NCBI Taxonomy" id="1974566"/>
    <lineage>
        <taxon>Bacteria</taxon>
        <taxon>Candidatus Falkowiibacteriota</taxon>
    </lineage>
</organism>
<protein>
    <recommendedName>
        <fullName evidence="2">Isochorismatase-like domain-containing protein</fullName>
    </recommendedName>
</protein>
<evidence type="ECO:0000259" key="2">
    <source>
        <dbReference type="Pfam" id="PF00857"/>
    </source>
</evidence>